<dbReference type="PANTHER" id="PTHR11266:SF17">
    <property type="entry name" value="PROTEIN MPV17"/>
    <property type="match status" value="1"/>
</dbReference>
<keyword evidence="3" id="KW-0812">Transmembrane</keyword>
<accession>A0A7S4B0G3</accession>
<dbReference type="InterPro" id="IPR007248">
    <property type="entry name" value="Mpv17_PMP22"/>
</dbReference>
<dbReference type="PANTHER" id="PTHR11266">
    <property type="entry name" value="PEROXISOMAL MEMBRANE PROTEIN 2, PXMP2 MPV17"/>
    <property type="match status" value="1"/>
</dbReference>
<evidence type="ECO:0000256" key="4">
    <source>
        <dbReference type="ARBA" id="ARBA00022989"/>
    </source>
</evidence>
<dbReference type="AlphaFoldDB" id="A0A7S4B0G3"/>
<name>A0A7S4B0G3_CHRCT</name>
<evidence type="ECO:0000256" key="5">
    <source>
        <dbReference type="ARBA" id="ARBA00023136"/>
    </source>
</evidence>
<sequence length="239" mass="26069">MRVLSCILRGYAAALEARPIAVKASTSAVSFGLADFLAQAHEQQQLKKLPTAKLVEHSHIESGFMRTARNAGFGFCFHGPWIHMAWGRRIGLERFFPGTAWSMVITRIFLDQVVSMPIVYTAFLSWPALTTGQGIEAAAANVRHAFWPAVSFAWSVWPMVHIFNFKYVPLQHRLLVTNVVALGVFSYATFVSDQTRAAADLASPLAVDSTGAMLPDPALASGIGRARLLRVATGQTPSI</sequence>
<dbReference type="GO" id="GO:0005739">
    <property type="term" value="C:mitochondrion"/>
    <property type="evidence" value="ECO:0007669"/>
    <property type="project" value="TreeGrafter"/>
</dbReference>
<protein>
    <submittedName>
        <fullName evidence="7">Uncharacterized protein</fullName>
    </submittedName>
</protein>
<proteinExistence type="inferred from homology"/>
<evidence type="ECO:0000313" key="7">
    <source>
        <dbReference type="EMBL" id="CAE0749675.1"/>
    </source>
</evidence>
<reference evidence="7" key="1">
    <citation type="submission" date="2021-01" db="EMBL/GenBank/DDBJ databases">
        <authorList>
            <person name="Corre E."/>
            <person name="Pelletier E."/>
            <person name="Niang G."/>
            <person name="Scheremetjew M."/>
            <person name="Finn R."/>
            <person name="Kale V."/>
            <person name="Holt S."/>
            <person name="Cochrane G."/>
            <person name="Meng A."/>
            <person name="Brown T."/>
            <person name="Cohen L."/>
        </authorList>
    </citation>
    <scope>NUCLEOTIDE SEQUENCE</scope>
    <source>
        <strain evidence="7">CCMP645</strain>
    </source>
</reference>
<dbReference type="EMBL" id="HBIZ01004096">
    <property type="protein sequence ID" value="CAE0749675.1"/>
    <property type="molecule type" value="Transcribed_RNA"/>
</dbReference>
<gene>
    <name evidence="7" type="ORF">PCAR00345_LOCUS2258</name>
</gene>
<evidence type="ECO:0000256" key="6">
    <source>
        <dbReference type="RuleBase" id="RU363053"/>
    </source>
</evidence>
<evidence type="ECO:0000256" key="2">
    <source>
        <dbReference type="ARBA" id="ARBA00006824"/>
    </source>
</evidence>
<keyword evidence="4" id="KW-1133">Transmembrane helix</keyword>
<comment type="subcellular location">
    <subcellularLocation>
        <location evidence="1">Membrane</location>
        <topology evidence="1">Multi-pass membrane protein</topology>
    </subcellularLocation>
</comment>
<evidence type="ECO:0000256" key="1">
    <source>
        <dbReference type="ARBA" id="ARBA00004141"/>
    </source>
</evidence>
<dbReference type="GO" id="GO:0016020">
    <property type="term" value="C:membrane"/>
    <property type="evidence" value="ECO:0007669"/>
    <property type="project" value="UniProtKB-SubCell"/>
</dbReference>
<dbReference type="Pfam" id="PF04117">
    <property type="entry name" value="Mpv17_PMP22"/>
    <property type="match status" value="1"/>
</dbReference>
<comment type="similarity">
    <text evidence="2 6">Belongs to the peroxisomal membrane protein PXMP2/4 family.</text>
</comment>
<organism evidence="7">
    <name type="scientific">Chrysotila carterae</name>
    <name type="common">Marine alga</name>
    <name type="synonym">Syracosphaera carterae</name>
    <dbReference type="NCBI Taxonomy" id="13221"/>
    <lineage>
        <taxon>Eukaryota</taxon>
        <taxon>Haptista</taxon>
        <taxon>Haptophyta</taxon>
        <taxon>Prymnesiophyceae</taxon>
        <taxon>Isochrysidales</taxon>
        <taxon>Isochrysidaceae</taxon>
        <taxon>Chrysotila</taxon>
    </lineage>
</organism>
<evidence type="ECO:0000256" key="3">
    <source>
        <dbReference type="ARBA" id="ARBA00022692"/>
    </source>
</evidence>
<keyword evidence="5" id="KW-0472">Membrane</keyword>